<protein>
    <submittedName>
        <fullName evidence="2">CHAT domain protein</fullName>
    </submittedName>
</protein>
<accession>A0A1E3X874</accession>
<dbReference type="InterPro" id="IPR024983">
    <property type="entry name" value="CHAT_dom"/>
</dbReference>
<feature type="domain" description="CHAT" evidence="1">
    <location>
        <begin position="3"/>
        <end position="268"/>
    </location>
</feature>
<evidence type="ECO:0000313" key="3">
    <source>
        <dbReference type="Proteomes" id="UP000094056"/>
    </source>
</evidence>
<dbReference type="PANTHER" id="PTHR10098:SF108">
    <property type="entry name" value="TETRATRICOPEPTIDE REPEAT PROTEIN 28"/>
    <property type="match status" value="1"/>
</dbReference>
<evidence type="ECO:0000313" key="2">
    <source>
        <dbReference type="EMBL" id="ODS31843.1"/>
    </source>
</evidence>
<name>A0A1E3X874_9BACT</name>
<sequence length="270" mass="30134">MKEVSKVLYEKLIRPIEGMITSKNLTIVPHGRLHYLPFNALYSDEGYLIDNYNIRVLPSASVMKFLKKQKEGHAGSLLAFGNPDLNDPSLDLPWAQEEVLAITKDIPEARVLLRKQTTETAVKRFGEQFRNIHFATHGTFDAEKPLTSGLLLAGDGENDGTLTVGELYDLRLNSDMVTLSSCETALGKVANGDDVVGFSRGFLYAGVSSIVSSLWKVDDRATSILMQEFYTSLKETNKRNALRTAQLKIKNSYNPHPYFWAGFQLTGNIQ</sequence>
<evidence type="ECO:0000259" key="1">
    <source>
        <dbReference type="Pfam" id="PF12770"/>
    </source>
</evidence>
<proteinExistence type="predicted"/>
<reference evidence="2 3" key="1">
    <citation type="submission" date="2016-07" db="EMBL/GenBank/DDBJ databases">
        <title>Draft genome of Scalindua rubra, obtained from a brine-seawater interface in the Red Sea, sheds light on salt adaptation in anammox bacteria.</title>
        <authorList>
            <person name="Speth D.R."/>
            <person name="Lagkouvardos I."/>
            <person name="Wang Y."/>
            <person name="Qian P.-Y."/>
            <person name="Dutilh B.E."/>
            <person name="Jetten M.S."/>
        </authorList>
    </citation>
    <scope>NUCLEOTIDE SEQUENCE [LARGE SCALE GENOMIC DNA]</scope>
    <source>
        <strain evidence="2">BSI-1</strain>
    </source>
</reference>
<comment type="caution">
    <text evidence="2">The sequence shown here is derived from an EMBL/GenBank/DDBJ whole genome shotgun (WGS) entry which is preliminary data.</text>
</comment>
<gene>
    <name evidence="2" type="ORF">SCARUB_03020</name>
</gene>
<dbReference type="Pfam" id="PF12770">
    <property type="entry name" value="CHAT"/>
    <property type="match status" value="1"/>
</dbReference>
<dbReference type="Proteomes" id="UP000094056">
    <property type="component" value="Unassembled WGS sequence"/>
</dbReference>
<dbReference type="AlphaFoldDB" id="A0A1E3X874"/>
<organism evidence="2 3">
    <name type="scientific">Candidatus Scalindua rubra</name>
    <dbReference type="NCBI Taxonomy" id="1872076"/>
    <lineage>
        <taxon>Bacteria</taxon>
        <taxon>Pseudomonadati</taxon>
        <taxon>Planctomycetota</taxon>
        <taxon>Candidatus Brocadiia</taxon>
        <taxon>Candidatus Brocadiales</taxon>
        <taxon>Candidatus Scalinduaceae</taxon>
        <taxon>Candidatus Scalindua</taxon>
    </lineage>
</organism>
<dbReference type="EMBL" id="MAYW01000091">
    <property type="protein sequence ID" value="ODS31843.1"/>
    <property type="molecule type" value="Genomic_DNA"/>
</dbReference>
<dbReference type="PANTHER" id="PTHR10098">
    <property type="entry name" value="RAPSYN-RELATED"/>
    <property type="match status" value="1"/>
</dbReference>